<gene>
    <name evidence="5" type="ORF">PINE0816_LOCUS6096</name>
</gene>
<evidence type="ECO:0000259" key="4">
    <source>
        <dbReference type="SMART" id="SM00322"/>
    </source>
</evidence>
<feature type="domain" description="K Homology" evidence="4">
    <location>
        <begin position="342"/>
        <end position="417"/>
    </location>
</feature>
<evidence type="ECO:0000256" key="1">
    <source>
        <dbReference type="ARBA" id="ARBA00022737"/>
    </source>
</evidence>
<evidence type="ECO:0000256" key="3">
    <source>
        <dbReference type="SAM" id="MobiDB-lite"/>
    </source>
</evidence>
<dbReference type="PROSITE" id="PS50084">
    <property type="entry name" value="KH_TYPE_1"/>
    <property type="match status" value="3"/>
</dbReference>
<feature type="region of interest" description="Disordered" evidence="3">
    <location>
        <begin position="201"/>
        <end position="220"/>
    </location>
</feature>
<dbReference type="SMART" id="SM00322">
    <property type="entry name" value="KH"/>
    <property type="match status" value="3"/>
</dbReference>
<sequence>MQNKEVSYPPSAEHRAADSLAVSEPLQQEQQIQLNELHVSSPSTISNKNTGTIVPSIAKASLTSTSTGSGPVIKSQVIHTAVDPSPTMSSSSHESTDTNVNTVPSTRKKNEGGNKRTNTKKTKSGKNSGVSNQHQHSASLPTMSTRMVSPSHGSMASFPPHMFNTETNLQKKAQGNRRSEHALHNQHHLHGIGRSMAAPPVTDSTGKGAPLHSSPDSHSTVINRRGNSGSNNISAIKILVTNNVAGSIIGKSGKTISDIQHQSQCRIKLSQARDCFPGTNDRVCLLVADNVESVKRGAQLILDKYQSAQSQSVTIIPRGNNISSVIMDDTATTGYVSSPFSEIFMVRILVPSSACGMIIGRGGSNIKAIAEASKSRIQLTQKEEMASVATSERIVTITSPDVSSCTSCVFRILDGMSENPDLSKYANMTTSYSRIVENSYGGKAAAAAALAHANQSPSTYHINVLSPSQQQSHSLPAALATHHNIGHSNTIASFNQHQQQEYFSSPFHQQAAADGVERVNRRPNKGDFFFSSENQLNPEVDGQNKIHDGNISHTQPAHVSNTQGITSTISARVVRHPMGDEPLQSVQVAVPDQLIGGILGRGGAGINDLQMCSGARIKISQRGEVIPGTNNRIITITGTASSCATAQFLISQRMVHQTSKPIDGSEQSHRV</sequence>
<dbReference type="GO" id="GO:0003723">
    <property type="term" value="F:RNA binding"/>
    <property type="evidence" value="ECO:0007669"/>
    <property type="project" value="UniProtKB-UniRule"/>
</dbReference>
<dbReference type="InterPro" id="IPR004087">
    <property type="entry name" value="KH_dom"/>
</dbReference>
<protein>
    <recommendedName>
        <fullName evidence="4">K Homology domain-containing protein</fullName>
    </recommendedName>
</protein>
<name>A0A7S0GD86_9STRA</name>
<dbReference type="Gene3D" id="3.30.1370.10">
    <property type="entry name" value="K Homology domain, type 1"/>
    <property type="match status" value="3"/>
</dbReference>
<evidence type="ECO:0000256" key="2">
    <source>
        <dbReference type="PROSITE-ProRule" id="PRU00117"/>
    </source>
</evidence>
<dbReference type="EMBL" id="HBEL01012702">
    <property type="protein sequence ID" value="CAD8409973.1"/>
    <property type="molecule type" value="Transcribed_RNA"/>
</dbReference>
<keyword evidence="2" id="KW-0694">RNA-binding</keyword>
<dbReference type="SUPFAM" id="SSF54791">
    <property type="entry name" value="Eukaryotic type KH-domain (KH-domain type I)"/>
    <property type="match status" value="3"/>
</dbReference>
<proteinExistence type="predicted"/>
<dbReference type="InterPro" id="IPR004088">
    <property type="entry name" value="KH_dom_type_1"/>
</dbReference>
<keyword evidence="1" id="KW-0677">Repeat</keyword>
<evidence type="ECO:0000313" key="5">
    <source>
        <dbReference type="EMBL" id="CAD8409973.1"/>
    </source>
</evidence>
<dbReference type="Pfam" id="PF00013">
    <property type="entry name" value="KH_1"/>
    <property type="match status" value="3"/>
</dbReference>
<feature type="compositionally biased region" description="Polar residues" evidence="3">
    <location>
        <begin position="133"/>
        <end position="154"/>
    </location>
</feature>
<accession>A0A7S0GD86</accession>
<feature type="domain" description="K Homology" evidence="4">
    <location>
        <begin position="232"/>
        <end position="306"/>
    </location>
</feature>
<organism evidence="5">
    <name type="scientific">Proboscia inermis</name>
    <dbReference type="NCBI Taxonomy" id="420281"/>
    <lineage>
        <taxon>Eukaryota</taxon>
        <taxon>Sar</taxon>
        <taxon>Stramenopiles</taxon>
        <taxon>Ochrophyta</taxon>
        <taxon>Bacillariophyta</taxon>
        <taxon>Coscinodiscophyceae</taxon>
        <taxon>Rhizosoleniophycidae</taxon>
        <taxon>Rhizosoleniales</taxon>
        <taxon>Rhizosoleniaceae</taxon>
        <taxon>Proboscia</taxon>
    </lineage>
</organism>
<dbReference type="InterPro" id="IPR036612">
    <property type="entry name" value="KH_dom_type_1_sf"/>
</dbReference>
<feature type="region of interest" description="Disordered" evidence="3">
    <location>
        <begin position="1"/>
        <end position="28"/>
    </location>
</feature>
<dbReference type="AlphaFoldDB" id="A0A7S0GD86"/>
<reference evidence="5" key="1">
    <citation type="submission" date="2021-01" db="EMBL/GenBank/DDBJ databases">
        <authorList>
            <person name="Corre E."/>
            <person name="Pelletier E."/>
            <person name="Niang G."/>
            <person name="Scheremetjew M."/>
            <person name="Finn R."/>
            <person name="Kale V."/>
            <person name="Holt S."/>
            <person name="Cochrane G."/>
            <person name="Meng A."/>
            <person name="Brown T."/>
            <person name="Cohen L."/>
        </authorList>
    </citation>
    <scope>NUCLEOTIDE SEQUENCE</scope>
    <source>
        <strain evidence="5">CCAP1064/1</strain>
    </source>
</reference>
<feature type="domain" description="K Homology" evidence="4">
    <location>
        <begin position="582"/>
        <end position="655"/>
    </location>
</feature>
<feature type="region of interest" description="Disordered" evidence="3">
    <location>
        <begin position="82"/>
        <end position="158"/>
    </location>
</feature>
<dbReference type="PANTHER" id="PTHR10288">
    <property type="entry name" value="KH DOMAIN CONTAINING RNA BINDING PROTEIN"/>
    <property type="match status" value="1"/>
</dbReference>